<proteinExistence type="predicted"/>
<accession>A0A0E9WXW2</accession>
<protein>
    <submittedName>
        <fullName evidence="2">Uncharacterized protein</fullName>
    </submittedName>
</protein>
<evidence type="ECO:0000313" key="2">
    <source>
        <dbReference type="EMBL" id="JAH95041.1"/>
    </source>
</evidence>
<feature type="region of interest" description="Disordered" evidence="1">
    <location>
        <begin position="67"/>
        <end position="87"/>
    </location>
</feature>
<reference evidence="2" key="1">
    <citation type="submission" date="2014-11" db="EMBL/GenBank/DDBJ databases">
        <authorList>
            <person name="Amaro Gonzalez C."/>
        </authorList>
    </citation>
    <scope>NUCLEOTIDE SEQUENCE</scope>
</reference>
<name>A0A0E9WXW2_ANGAN</name>
<evidence type="ECO:0000256" key="1">
    <source>
        <dbReference type="SAM" id="MobiDB-lite"/>
    </source>
</evidence>
<organism evidence="2">
    <name type="scientific">Anguilla anguilla</name>
    <name type="common">European freshwater eel</name>
    <name type="synonym">Muraena anguilla</name>
    <dbReference type="NCBI Taxonomy" id="7936"/>
    <lineage>
        <taxon>Eukaryota</taxon>
        <taxon>Metazoa</taxon>
        <taxon>Chordata</taxon>
        <taxon>Craniata</taxon>
        <taxon>Vertebrata</taxon>
        <taxon>Euteleostomi</taxon>
        <taxon>Actinopterygii</taxon>
        <taxon>Neopterygii</taxon>
        <taxon>Teleostei</taxon>
        <taxon>Anguilliformes</taxon>
        <taxon>Anguillidae</taxon>
        <taxon>Anguilla</taxon>
    </lineage>
</organism>
<dbReference type="EMBL" id="GBXM01013536">
    <property type="protein sequence ID" value="JAH95041.1"/>
    <property type="molecule type" value="Transcribed_RNA"/>
</dbReference>
<reference evidence="2" key="2">
    <citation type="journal article" date="2015" name="Fish Shellfish Immunol.">
        <title>Early steps in the European eel (Anguilla anguilla)-Vibrio vulnificus interaction in the gills: Role of the RtxA13 toxin.</title>
        <authorList>
            <person name="Callol A."/>
            <person name="Pajuelo D."/>
            <person name="Ebbesson L."/>
            <person name="Teles M."/>
            <person name="MacKenzie S."/>
            <person name="Amaro C."/>
        </authorList>
    </citation>
    <scope>NUCLEOTIDE SEQUENCE</scope>
</reference>
<sequence length="87" mass="9645">MRAAVTVWETLPRVRFLTLEWKKDGRFFPSCAWSPCGKCPGLLAVVTVSVVKDCAAAAIRRTRACKPAPLSPRDAAHLSSFRMEPEE</sequence>
<dbReference type="AlphaFoldDB" id="A0A0E9WXW2"/>